<evidence type="ECO:0000313" key="12">
    <source>
        <dbReference type="EMBL" id="PRY41551.1"/>
    </source>
</evidence>
<organism evidence="12 13">
    <name type="scientific">Umezawaea tangerina</name>
    <dbReference type="NCBI Taxonomy" id="84725"/>
    <lineage>
        <taxon>Bacteria</taxon>
        <taxon>Bacillati</taxon>
        <taxon>Actinomycetota</taxon>
        <taxon>Actinomycetes</taxon>
        <taxon>Pseudonocardiales</taxon>
        <taxon>Pseudonocardiaceae</taxon>
        <taxon>Umezawaea</taxon>
    </lineage>
</organism>
<feature type="transmembrane region" description="Helical" evidence="9">
    <location>
        <begin position="63"/>
        <end position="82"/>
    </location>
</feature>
<comment type="catalytic activity">
    <reaction evidence="1">
        <text>ATP + protein L-histidine = ADP + protein N-phospho-L-histidine.</text>
        <dbReference type="EC" id="2.7.13.3"/>
    </reaction>
</comment>
<dbReference type="InterPro" id="IPR050482">
    <property type="entry name" value="Sensor_HK_TwoCompSys"/>
</dbReference>
<dbReference type="Gene3D" id="1.20.5.1930">
    <property type="match status" value="1"/>
</dbReference>
<evidence type="ECO:0000256" key="1">
    <source>
        <dbReference type="ARBA" id="ARBA00000085"/>
    </source>
</evidence>
<dbReference type="PANTHER" id="PTHR24421">
    <property type="entry name" value="NITRATE/NITRITE SENSOR PROTEIN NARX-RELATED"/>
    <property type="match status" value="1"/>
</dbReference>
<dbReference type="InterPro" id="IPR003594">
    <property type="entry name" value="HATPase_dom"/>
</dbReference>
<evidence type="ECO:0000256" key="7">
    <source>
        <dbReference type="ARBA" id="ARBA00022840"/>
    </source>
</evidence>
<keyword evidence="6 12" id="KW-0418">Kinase</keyword>
<dbReference type="OrthoDB" id="227596at2"/>
<dbReference type="GO" id="GO:0000155">
    <property type="term" value="F:phosphorelay sensor kinase activity"/>
    <property type="evidence" value="ECO:0007669"/>
    <property type="project" value="InterPro"/>
</dbReference>
<dbReference type="CDD" id="cd16917">
    <property type="entry name" value="HATPase_UhpB-NarQ-NarX-like"/>
    <property type="match status" value="1"/>
</dbReference>
<evidence type="ECO:0000256" key="2">
    <source>
        <dbReference type="ARBA" id="ARBA00012438"/>
    </source>
</evidence>
<dbReference type="EC" id="2.7.13.3" evidence="2"/>
<proteinExistence type="predicted"/>
<dbReference type="Gene3D" id="3.30.565.10">
    <property type="entry name" value="Histidine kinase-like ATPase, C-terminal domain"/>
    <property type="match status" value="1"/>
</dbReference>
<evidence type="ECO:0000313" key="13">
    <source>
        <dbReference type="Proteomes" id="UP000239494"/>
    </source>
</evidence>
<keyword evidence="9" id="KW-0812">Transmembrane</keyword>
<evidence type="ECO:0000256" key="6">
    <source>
        <dbReference type="ARBA" id="ARBA00022777"/>
    </source>
</evidence>
<dbReference type="InterPro" id="IPR036890">
    <property type="entry name" value="HATPase_C_sf"/>
</dbReference>
<dbReference type="GO" id="GO:0005524">
    <property type="term" value="F:ATP binding"/>
    <property type="evidence" value="ECO:0007669"/>
    <property type="project" value="UniProtKB-KW"/>
</dbReference>
<dbReference type="Pfam" id="PF02518">
    <property type="entry name" value="HATPase_c"/>
    <property type="match status" value="1"/>
</dbReference>
<dbReference type="SUPFAM" id="SSF55874">
    <property type="entry name" value="ATPase domain of HSP90 chaperone/DNA topoisomerase II/histidine kinase"/>
    <property type="match status" value="1"/>
</dbReference>
<name>A0A2T0T7E3_9PSEU</name>
<feature type="domain" description="Signal transduction histidine kinase subgroup 3 dimerisation and phosphoacceptor" evidence="11">
    <location>
        <begin position="179"/>
        <end position="247"/>
    </location>
</feature>
<reference evidence="12 13" key="1">
    <citation type="submission" date="2018-03" db="EMBL/GenBank/DDBJ databases">
        <title>Genomic Encyclopedia of Archaeal and Bacterial Type Strains, Phase II (KMG-II): from individual species to whole genera.</title>
        <authorList>
            <person name="Goeker M."/>
        </authorList>
    </citation>
    <scope>NUCLEOTIDE SEQUENCE [LARGE SCALE GENOMIC DNA]</scope>
    <source>
        <strain evidence="12 13">DSM 44720</strain>
    </source>
</reference>
<dbReference type="GO" id="GO:0016020">
    <property type="term" value="C:membrane"/>
    <property type="evidence" value="ECO:0007669"/>
    <property type="project" value="InterPro"/>
</dbReference>
<evidence type="ECO:0000259" key="11">
    <source>
        <dbReference type="Pfam" id="PF07730"/>
    </source>
</evidence>
<sequence>MLAEIGRLSWTQRLSAGLGLLVATAVVVFEGVSAETAATGAGLVVTGLLSLVALAMPSVRALVVAEVAAASIAFTLLCRVLPHGLDNTFGVVETGALVWLTTRSVIELRPSRSALVVPLLCLAVVSLPTRCFTLERPQLDYALVILAMGMMFVVLLGMYLRLHDQRRADAGELAKQAQRLAYARDLHDFVAHHVTAMVAQAQAVRFVSTAGRPPGPEHLDEVLAGIERAGEKALTSMRGMISVLRDDDPAPARTTLGEAVAEPVGHFTGPPITTDIDDDLATTHLAPAVADAVRHVVQESLTNVLRHAGGATAVEVRATTLPGGLLEVVVTDDCASTSDTSGAGFGLVGLTERVEAAGGTLTAGPVDRGWRVTAVLPLATALRG</sequence>
<evidence type="ECO:0000259" key="10">
    <source>
        <dbReference type="Pfam" id="PF02518"/>
    </source>
</evidence>
<evidence type="ECO:0000256" key="4">
    <source>
        <dbReference type="ARBA" id="ARBA00022679"/>
    </source>
</evidence>
<dbReference type="AlphaFoldDB" id="A0A2T0T7E3"/>
<dbReference type="Pfam" id="PF07730">
    <property type="entry name" value="HisKA_3"/>
    <property type="match status" value="1"/>
</dbReference>
<keyword evidence="7" id="KW-0067">ATP-binding</keyword>
<feature type="transmembrane region" description="Helical" evidence="9">
    <location>
        <begin position="141"/>
        <end position="160"/>
    </location>
</feature>
<evidence type="ECO:0000256" key="5">
    <source>
        <dbReference type="ARBA" id="ARBA00022741"/>
    </source>
</evidence>
<feature type="domain" description="Histidine kinase/HSP90-like ATPase" evidence="10">
    <location>
        <begin position="290"/>
        <end position="379"/>
    </location>
</feature>
<gene>
    <name evidence="12" type="ORF">CLV43_105309</name>
</gene>
<keyword evidence="9" id="KW-1133">Transmembrane helix</keyword>
<comment type="caution">
    <text evidence="12">The sequence shown here is derived from an EMBL/GenBank/DDBJ whole genome shotgun (WGS) entry which is preliminary data.</text>
</comment>
<protein>
    <recommendedName>
        <fullName evidence="2">histidine kinase</fullName>
        <ecNumber evidence="2">2.7.13.3</ecNumber>
    </recommendedName>
</protein>
<dbReference type="Proteomes" id="UP000239494">
    <property type="component" value="Unassembled WGS sequence"/>
</dbReference>
<evidence type="ECO:0000256" key="3">
    <source>
        <dbReference type="ARBA" id="ARBA00022553"/>
    </source>
</evidence>
<keyword evidence="8" id="KW-0902">Two-component regulatory system</keyword>
<keyword evidence="9" id="KW-0472">Membrane</keyword>
<dbReference type="GO" id="GO:0046983">
    <property type="term" value="F:protein dimerization activity"/>
    <property type="evidence" value="ECO:0007669"/>
    <property type="project" value="InterPro"/>
</dbReference>
<dbReference type="EMBL" id="PVTF01000005">
    <property type="protein sequence ID" value="PRY41551.1"/>
    <property type="molecule type" value="Genomic_DNA"/>
</dbReference>
<evidence type="ECO:0000256" key="9">
    <source>
        <dbReference type="SAM" id="Phobius"/>
    </source>
</evidence>
<dbReference type="RefSeq" id="WP_146174807.1">
    <property type="nucleotide sequence ID" value="NZ_PVTF01000005.1"/>
</dbReference>
<accession>A0A2T0T7E3</accession>
<dbReference type="PANTHER" id="PTHR24421:SF10">
    <property type="entry name" value="NITRATE_NITRITE SENSOR PROTEIN NARQ"/>
    <property type="match status" value="1"/>
</dbReference>
<feature type="transmembrane region" description="Helical" evidence="9">
    <location>
        <begin position="113"/>
        <end position="129"/>
    </location>
</feature>
<keyword evidence="5" id="KW-0547">Nucleotide-binding</keyword>
<keyword evidence="4" id="KW-0808">Transferase</keyword>
<feature type="transmembrane region" description="Helical" evidence="9">
    <location>
        <begin position="12"/>
        <end position="32"/>
    </location>
</feature>
<keyword evidence="3" id="KW-0597">Phosphoprotein</keyword>
<dbReference type="InterPro" id="IPR011712">
    <property type="entry name" value="Sig_transdc_His_kin_sub3_dim/P"/>
</dbReference>
<evidence type="ECO:0000256" key="8">
    <source>
        <dbReference type="ARBA" id="ARBA00023012"/>
    </source>
</evidence>
<feature type="transmembrane region" description="Helical" evidence="9">
    <location>
        <begin position="38"/>
        <end position="56"/>
    </location>
</feature>
<keyword evidence="13" id="KW-1185">Reference proteome</keyword>